<organism evidence="9 10">
    <name type="scientific">Amycolatopsis arida</name>
    <dbReference type="NCBI Taxonomy" id="587909"/>
    <lineage>
        <taxon>Bacteria</taxon>
        <taxon>Bacillati</taxon>
        <taxon>Actinomycetota</taxon>
        <taxon>Actinomycetes</taxon>
        <taxon>Pseudonocardiales</taxon>
        <taxon>Pseudonocardiaceae</taxon>
        <taxon>Amycolatopsis</taxon>
    </lineage>
</organism>
<dbReference type="PANTHER" id="PTHR36115:SF6">
    <property type="entry name" value="PROLINE-RICH ANTIGEN HOMOLOG"/>
    <property type="match status" value="1"/>
</dbReference>
<comment type="subcellular location">
    <subcellularLocation>
        <location evidence="1">Cell membrane</location>
        <topology evidence="1">Multi-pass membrane protein</topology>
    </subcellularLocation>
</comment>
<dbReference type="STRING" id="587909.SAMN05421810_104172"/>
<dbReference type="Pfam" id="PF06271">
    <property type="entry name" value="RDD"/>
    <property type="match status" value="1"/>
</dbReference>
<feature type="region of interest" description="Disordered" evidence="6">
    <location>
        <begin position="1"/>
        <end position="84"/>
    </location>
</feature>
<name>A0A1I5UZN2_9PSEU</name>
<proteinExistence type="predicted"/>
<evidence type="ECO:0000256" key="7">
    <source>
        <dbReference type="SAM" id="Phobius"/>
    </source>
</evidence>
<protein>
    <submittedName>
        <fullName evidence="9">Uncharacterized membrane protein YckC, RDD family</fullName>
    </submittedName>
</protein>
<reference evidence="10" key="1">
    <citation type="submission" date="2016-10" db="EMBL/GenBank/DDBJ databases">
        <authorList>
            <person name="Varghese N."/>
            <person name="Submissions S."/>
        </authorList>
    </citation>
    <scope>NUCLEOTIDE SEQUENCE [LARGE SCALE GENOMIC DNA]</scope>
    <source>
        <strain evidence="10">CGMCC 4.5579</strain>
    </source>
</reference>
<dbReference type="InterPro" id="IPR010432">
    <property type="entry name" value="RDD"/>
</dbReference>
<feature type="compositionally biased region" description="Low complexity" evidence="6">
    <location>
        <begin position="261"/>
        <end position="280"/>
    </location>
</feature>
<evidence type="ECO:0000256" key="6">
    <source>
        <dbReference type="SAM" id="MobiDB-lite"/>
    </source>
</evidence>
<evidence type="ECO:0000313" key="9">
    <source>
        <dbReference type="EMBL" id="SFQ00622.1"/>
    </source>
</evidence>
<feature type="compositionally biased region" description="Low complexity" evidence="6">
    <location>
        <begin position="1"/>
        <end position="12"/>
    </location>
</feature>
<dbReference type="RefSeq" id="WP_092530562.1">
    <property type="nucleotide sequence ID" value="NZ_FOWW01000004.1"/>
</dbReference>
<evidence type="ECO:0000259" key="8">
    <source>
        <dbReference type="Pfam" id="PF06271"/>
    </source>
</evidence>
<feature type="compositionally biased region" description="Gly residues" evidence="6">
    <location>
        <begin position="72"/>
        <end position="84"/>
    </location>
</feature>
<dbReference type="EMBL" id="FOWW01000004">
    <property type="protein sequence ID" value="SFQ00622.1"/>
    <property type="molecule type" value="Genomic_DNA"/>
</dbReference>
<gene>
    <name evidence="9" type="ORF">SAMN05421810_104172</name>
</gene>
<evidence type="ECO:0000256" key="1">
    <source>
        <dbReference type="ARBA" id="ARBA00004651"/>
    </source>
</evidence>
<keyword evidence="3 7" id="KW-0812">Transmembrane</keyword>
<evidence type="ECO:0000256" key="3">
    <source>
        <dbReference type="ARBA" id="ARBA00022692"/>
    </source>
</evidence>
<feature type="region of interest" description="Disordered" evidence="6">
    <location>
        <begin position="225"/>
        <end position="301"/>
    </location>
</feature>
<evidence type="ECO:0000256" key="4">
    <source>
        <dbReference type="ARBA" id="ARBA00022989"/>
    </source>
</evidence>
<feature type="compositionally biased region" description="Low complexity" evidence="6">
    <location>
        <begin position="21"/>
        <end position="35"/>
    </location>
</feature>
<feature type="transmembrane region" description="Helical" evidence="7">
    <location>
        <begin position="98"/>
        <end position="119"/>
    </location>
</feature>
<feature type="transmembrane region" description="Helical" evidence="7">
    <location>
        <begin position="125"/>
        <end position="143"/>
    </location>
</feature>
<dbReference type="GO" id="GO:0005886">
    <property type="term" value="C:plasma membrane"/>
    <property type="evidence" value="ECO:0007669"/>
    <property type="project" value="UniProtKB-SubCell"/>
</dbReference>
<feature type="domain" description="RDD" evidence="8">
    <location>
        <begin position="91"/>
        <end position="214"/>
    </location>
</feature>
<evidence type="ECO:0000256" key="5">
    <source>
        <dbReference type="ARBA" id="ARBA00023136"/>
    </source>
</evidence>
<evidence type="ECO:0000256" key="2">
    <source>
        <dbReference type="ARBA" id="ARBA00022475"/>
    </source>
</evidence>
<keyword evidence="5 7" id="KW-0472">Membrane</keyword>
<dbReference type="InterPro" id="IPR051791">
    <property type="entry name" value="Pra-immunoreactive"/>
</dbReference>
<dbReference type="Proteomes" id="UP000198727">
    <property type="component" value="Unassembled WGS sequence"/>
</dbReference>
<keyword evidence="2" id="KW-1003">Cell membrane</keyword>
<dbReference type="OrthoDB" id="9793824at2"/>
<evidence type="ECO:0000313" key="10">
    <source>
        <dbReference type="Proteomes" id="UP000198727"/>
    </source>
</evidence>
<keyword evidence="10" id="KW-1185">Reference proteome</keyword>
<accession>A0A1I5UZN2</accession>
<dbReference type="PANTHER" id="PTHR36115">
    <property type="entry name" value="PROLINE-RICH ANTIGEN HOMOLOG-RELATED"/>
    <property type="match status" value="1"/>
</dbReference>
<dbReference type="AlphaFoldDB" id="A0A1I5UZN2"/>
<feature type="compositionally biased region" description="Low complexity" evidence="6">
    <location>
        <begin position="234"/>
        <end position="252"/>
    </location>
</feature>
<sequence>MTSPYGQQPAGQGQPGGGFPGQQPYGQQPYGQQPGSGAFPAQQPGSGGFPAAQPGYGAPPGGFPAGQQPYGQSGGYPGQPYGGYPGGPQNLASWGQRAGAYLVDGLPAAILPLIGILVALGSPTAGVIIAMLGWLVGLGWLIYNRWMQGGNTGQSLGRRMLGITLVGEHTGQPIGAGNAFVRDLAHFLDGLPCYIGFLWPLWDEKRQTFADKVIGTLVVPAPAAPNGQPGFGAPGQPYGGHPQQGGFPSQGGYPQGGYPQGGYPQQGQAPGFPPQGQQYGQPGGFGQHGQPPQDGHPPQQW</sequence>
<feature type="compositionally biased region" description="Low complexity" evidence="6">
    <location>
        <begin position="288"/>
        <end position="301"/>
    </location>
</feature>
<keyword evidence="4 7" id="KW-1133">Transmembrane helix</keyword>